<proteinExistence type="inferred from homology"/>
<dbReference type="GO" id="GO:0006465">
    <property type="term" value="P:signal peptide processing"/>
    <property type="evidence" value="ECO:0007669"/>
    <property type="project" value="InterPro"/>
</dbReference>
<dbReference type="GO" id="GO:0004252">
    <property type="term" value="F:serine-type endopeptidase activity"/>
    <property type="evidence" value="ECO:0007669"/>
    <property type="project" value="InterPro"/>
</dbReference>
<comment type="subcellular location">
    <subcellularLocation>
        <location evidence="2">Cell membrane</location>
        <topology evidence="2">Single-pass type II membrane protein</topology>
    </subcellularLocation>
    <subcellularLocation>
        <location evidence="7">Membrane</location>
        <topology evidence="7">Single-pass type II membrane protein</topology>
    </subcellularLocation>
</comment>
<keyword evidence="7" id="KW-0472">Membrane</keyword>
<keyword evidence="7" id="KW-0645">Protease</keyword>
<comment type="catalytic activity">
    <reaction evidence="1 7">
        <text>Cleavage of hydrophobic, N-terminal signal or leader sequences from secreted and periplasmic proteins.</text>
        <dbReference type="EC" id="3.4.21.89"/>
    </reaction>
</comment>
<dbReference type="InterPro" id="IPR000223">
    <property type="entry name" value="Pept_S26A_signal_pept_1"/>
</dbReference>
<gene>
    <name evidence="10" type="primary">lepB</name>
    <name evidence="10" type="ORF">KCV87_26330</name>
</gene>
<dbReference type="SUPFAM" id="SSF51306">
    <property type="entry name" value="LexA/Signal peptidase"/>
    <property type="match status" value="1"/>
</dbReference>
<dbReference type="CDD" id="cd06530">
    <property type="entry name" value="S26_SPase_I"/>
    <property type="match status" value="1"/>
</dbReference>
<evidence type="ECO:0000256" key="4">
    <source>
        <dbReference type="ARBA" id="ARBA00013208"/>
    </source>
</evidence>
<dbReference type="PANTHER" id="PTHR43390:SF1">
    <property type="entry name" value="CHLOROPLAST PROCESSING PEPTIDASE"/>
    <property type="match status" value="1"/>
</dbReference>
<dbReference type="GO" id="GO:0005886">
    <property type="term" value="C:plasma membrane"/>
    <property type="evidence" value="ECO:0007669"/>
    <property type="project" value="UniProtKB-SubCell"/>
</dbReference>
<evidence type="ECO:0000259" key="9">
    <source>
        <dbReference type="Pfam" id="PF10502"/>
    </source>
</evidence>
<sequence length="310" mass="33186">MSHRVTDAVRPSSGEGDQDRPPVAGSEQDPVTDGGGAEEKKKQPLWRELLILAGTALVLTVLIQTFLARVYVIPSQSMEQTLHGCTGCQNDRVLVDKLTYKFSDIEPGEVVVFRGPPSWGQNDFSSSRSDNPVVSSLQSVASLIGLAPPDERDFVKRVIATGGQTVECCDDQHRLLVDGKPLDEPYIYWQPGTSPEDHEPFAPVTVPEGSLWVMGDNRTNSTDSRKQGGGGVNGAVPESEVIGKARVIVLPPSRWQGIGDHNPQAQAIGAPAWQSGLPAGAGVAAAFPVLLLGRRLRARLTKVTQGKSVT</sequence>
<keyword evidence="5 7" id="KW-0378">Hydrolase</keyword>
<evidence type="ECO:0000256" key="2">
    <source>
        <dbReference type="ARBA" id="ARBA00004401"/>
    </source>
</evidence>
<keyword evidence="7" id="KW-0812">Transmembrane</keyword>
<dbReference type="PROSITE" id="PS00761">
    <property type="entry name" value="SPASE_I_3"/>
    <property type="match status" value="1"/>
</dbReference>
<name>A0AA45L4G4_9PSEU</name>
<dbReference type="NCBIfam" id="TIGR02227">
    <property type="entry name" value="sigpep_I_bact"/>
    <property type="match status" value="1"/>
</dbReference>
<feature type="active site" evidence="6">
    <location>
        <position position="77"/>
    </location>
</feature>
<organism evidence="10 11">
    <name type="scientific">Actinosynnema pretiosum subsp. pretiosum</name>
    <dbReference type="NCBI Taxonomy" id="103721"/>
    <lineage>
        <taxon>Bacteria</taxon>
        <taxon>Bacillati</taxon>
        <taxon>Actinomycetota</taxon>
        <taxon>Actinomycetes</taxon>
        <taxon>Pseudonocardiales</taxon>
        <taxon>Pseudonocardiaceae</taxon>
        <taxon>Actinosynnema</taxon>
    </lineage>
</organism>
<dbReference type="Proteomes" id="UP000677152">
    <property type="component" value="Chromosome"/>
</dbReference>
<dbReference type="InterPro" id="IPR019533">
    <property type="entry name" value="Peptidase_S26"/>
</dbReference>
<dbReference type="InterPro" id="IPR036286">
    <property type="entry name" value="LexA/Signal_pep-like_sf"/>
</dbReference>
<dbReference type="Pfam" id="PF10502">
    <property type="entry name" value="Peptidase_S26"/>
    <property type="match status" value="1"/>
</dbReference>
<protein>
    <recommendedName>
        <fullName evidence="4 7">Signal peptidase I</fullName>
        <ecNumber evidence="4 7">3.4.21.89</ecNumber>
    </recommendedName>
</protein>
<keyword evidence="7" id="KW-1133">Transmembrane helix</keyword>
<feature type="active site" evidence="6">
    <location>
        <position position="156"/>
    </location>
</feature>
<accession>A0AA45L4G4</accession>
<dbReference type="InterPro" id="IPR019758">
    <property type="entry name" value="Pept_S26A_signal_pept_1_CS"/>
</dbReference>
<evidence type="ECO:0000256" key="3">
    <source>
        <dbReference type="ARBA" id="ARBA00009370"/>
    </source>
</evidence>
<feature type="transmembrane region" description="Helical" evidence="7">
    <location>
        <begin position="49"/>
        <end position="72"/>
    </location>
</feature>
<reference evidence="10" key="1">
    <citation type="submission" date="2021-04" db="EMBL/GenBank/DDBJ databases">
        <title>Genomic sequence of Actinosynnema pretiosum subsp. pretiosum ATCC 31280 (C-14919).</title>
        <authorList>
            <person name="Bai L."/>
            <person name="Wang X."/>
            <person name="Xiao Y."/>
        </authorList>
    </citation>
    <scope>NUCLEOTIDE SEQUENCE</scope>
    <source>
        <strain evidence="10">ATCC 31280</strain>
    </source>
</reference>
<dbReference type="PRINTS" id="PR00727">
    <property type="entry name" value="LEADERPTASE"/>
</dbReference>
<dbReference type="AlphaFoldDB" id="A0AA45L4G4"/>
<dbReference type="GO" id="GO:0009003">
    <property type="term" value="F:signal peptidase activity"/>
    <property type="evidence" value="ECO:0007669"/>
    <property type="project" value="UniProtKB-EC"/>
</dbReference>
<evidence type="ECO:0000256" key="8">
    <source>
        <dbReference type="SAM" id="MobiDB-lite"/>
    </source>
</evidence>
<evidence type="ECO:0000256" key="5">
    <source>
        <dbReference type="ARBA" id="ARBA00022801"/>
    </source>
</evidence>
<dbReference type="Gene3D" id="2.10.109.10">
    <property type="entry name" value="Umud Fragment, subunit A"/>
    <property type="match status" value="1"/>
</dbReference>
<evidence type="ECO:0000313" key="10">
    <source>
        <dbReference type="EMBL" id="QUF02933.1"/>
    </source>
</evidence>
<dbReference type="EMBL" id="CP073249">
    <property type="protein sequence ID" value="QUF02933.1"/>
    <property type="molecule type" value="Genomic_DNA"/>
</dbReference>
<evidence type="ECO:0000256" key="1">
    <source>
        <dbReference type="ARBA" id="ARBA00000677"/>
    </source>
</evidence>
<comment type="similarity">
    <text evidence="3 7">Belongs to the peptidase S26 family.</text>
</comment>
<dbReference type="EC" id="3.4.21.89" evidence="4 7"/>
<feature type="region of interest" description="Disordered" evidence="8">
    <location>
        <begin position="1"/>
        <end position="40"/>
    </location>
</feature>
<feature type="domain" description="Peptidase S26" evidence="9">
    <location>
        <begin position="47"/>
        <end position="249"/>
    </location>
</feature>
<evidence type="ECO:0000256" key="6">
    <source>
        <dbReference type="PIRSR" id="PIRSR600223-1"/>
    </source>
</evidence>
<evidence type="ECO:0000313" key="11">
    <source>
        <dbReference type="Proteomes" id="UP000677152"/>
    </source>
</evidence>
<evidence type="ECO:0000256" key="7">
    <source>
        <dbReference type="RuleBase" id="RU362042"/>
    </source>
</evidence>
<dbReference type="PANTHER" id="PTHR43390">
    <property type="entry name" value="SIGNAL PEPTIDASE I"/>
    <property type="match status" value="1"/>
</dbReference>